<dbReference type="Gene3D" id="2.120.10.30">
    <property type="entry name" value="TolB, C-terminal domain"/>
    <property type="match status" value="1"/>
</dbReference>
<gene>
    <name evidence="2" type="ORF">BRAFLDRAFT_70805</name>
</gene>
<protein>
    <recommendedName>
        <fullName evidence="1">EGF-like domain-containing protein</fullName>
    </recommendedName>
</protein>
<feature type="domain" description="EGF-like" evidence="1">
    <location>
        <begin position="22"/>
        <end position="61"/>
    </location>
</feature>
<dbReference type="SUPFAM" id="SSF57196">
    <property type="entry name" value="EGF/Laminin"/>
    <property type="match status" value="2"/>
</dbReference>
<reference evidence="2" key="1">
    <citation type="journal article" date="2008" name="Nature">
        <title>The amphioxus genome and the evolution of the chordate karyotype.</title>
        <authorList>
            <consortium name="US DOE Joint Genome Institute (JGI-PGF)"/>
            <person name="Putnam N.H."/>
            <person name="Butts T."/>
            <person name="Ferrier D.E.K."/>
            <person name="Furlong R.F."/>
            <person name="Hellsten U."/>
            <person name="Kawashima T."/>
            <person name="Robinson-Rechavi M."/>
            <person name="Shoguchi E."/>
            <person name="Terry A."/>
            <person name="Yu J.-K."/>
            <person name="Benito-Gutierrez E.L."/>
            <person name="Dubchak I."/>
            <person name="Garcia-Fernandez J."/>
            <person name="Gibson-Brown J.J."/>
            <person name="Grigoriev I.V."/>
            <person name="Horton A.C."/>
            <person name="de Jong P.J."/>
            <person name="Jurka J."/>
            <person name="Kapitonov V.V."/>
            <person name="Kohara Y."/>
            <person name="Kuroki Y."/>
            <person name="Lindquist E."/>
            <person name="Lucas S."/>
            <person name="Osoegawa K."/>
            <person name="Pennacchio L.A."/>
            <person name="Salamov A.A."/>
            <person name="Satou Y."/>
            <person name="Sauka-Spengler T."/>
            <person name="Schmutz J."/>
            <person name="Shin-I T."/>
            <person name="Toyoda A."/>
            <person name="Bronner-Fraser M."/>
            <person name="Fujiyama A."/>
            <person name="Holland L.Z."/>
            <person name="Holland P.W.H."/>
            <person name="Satoh N."/>
            <person name="Rokhsar D.S."/>
        </authorList>
    </citation>
    <scope>NUCLEOTIDE SEQUENCE [LARGE SCALE GENOMIC DNA]</scope>
    <source>
        <strain evidence="2">S238N-H82</strain>
        <tissue evidence="2">Testes</tissue>
    </source>
</reference>
<dbReference type="PANTHER" id="PTHR46513:SF41">
    <property type="entry name" value="LOW-DENSITY LIPOPROTEIN RECEPTOR-RELATED PROTEIN"/>
    <property type="match status" value="1"/>
</dbReference>
<sequence length="167" mass="18095">MGNIGIGIVVVQEAEPPGETNSCKPNNGGCSHLCLLSPDPPNYRCACPTGIRLQEDGRTCADGWNPCAENNGGCSHLCLYRPTGVSCDCPTDMELLNTDGRTCIVPEAFLLVLRSSDIRRVSLETQNNKDKVLPMPDMKVASSFDLDISDNRIYWADVNLNVGLYGC</sequence>
<dbReference type="InterPro" id="IPR011042">
    <property type="entry name" value="6-blade_b-propeller_TolB-like"/>
</dbReference>
<dbReference type="PANTHER" id="PTHR46513">
    <property type="entry name" value="VITELLOGENIN RECEPTOR-LIKE PROTEIN-RELATED-RELATED"/>
    <property type="match status" value="1"/>
</dbReference>
<proteinExistence type="predicted"/>
<dbReference type="Pfam" id="PF14670">
    <property type="entry name" value="FXa_inhibition"/>
    <property type="match status" value="2"/>
</dbReference>
<dbReference type="Gene3D" id="2.10.25.10">
    <property type="entry name" value="Laminin"/>
    <property type="match status" value="2"/>
</dbReference>
<dbReference type="AlphaFoldDB" id="C3ZFC0"/>
<dbReference type="InParanoid" id="C3ZFC0"/>
<dbReference type="STRING" id="7739.C3ZFC0"/>
<evidence type="ECO:0000313" key="2">
    <source>
        <dbReference type="EMBL" id="EEN49426.1"/>
    </source>
</evidence>
<organism>
    <name type="scientific">Branchiostoma floridae</name>
    <name type="common">Florida lancelet</name>
    <name type="synonym">Amphioxus</name>
    <dbReference type="NCBI Taxonomy" id="7739"/>
    <lineage>
        <taxon>Eukaryota</taxon>
        <taxon>Metazoa</taxon>
        <taxon>Chordata</taxon>
        <taxon>Cephalochordata</taxon>
        <taxon>Leptocardii</taxon>
        <taxon>Amphioxiformes</taxon>
        <taxon>Branchiostomatidae</taxon>
        <taxon>Branchiostoma</taxon>
    </lineage>
</organism>
<dbReference type="InterPro" id="IPR000742">
    <property type="entry name" value="EGF"/>
</dbReference>
<accession>C3ZFC0</accession>
<name>C3ZFC0_BRAFL</name>
<dbReference type="eggNOG" id="KOG1215">
    <property type="taxonomic scope" value="Eukaryota"/>
</dbReference>
<evidence type="ECO:0000259" key="1">
    <source>
        <dbReference type="SMART" id="SM00181"/>
    </source>
</evidence>
<dbReference type="EMBL" id="GG666612">
    <property type="protein sequence ID" value="EEN49426.1"/>
    <property type="molecule type" value="Genomic_DNA"/>
</dbReference>
<feature type="domain" description="EGF-like" evidence="1">
    <location>
        <begin position="66"/>
        <end position="104"/>
    </location>
</feature>
<dbReference type="SMART" id="SM00181">
    <property type="entry name" value="EGF"/>
    <property type="match status" value="2"/>
</dbReference>
<dbReference type="InterPro" id="IPR050778">
    <property type="entry name" value="Cueball_EGF_LRP_Nidogen"/>
</dbReference>